<sequence length="394" mass="43457">MAKSSSSVGTVVGEKPAFGSRFLTSEVDVWSQSAWDHVPLPDDKVGLIAASLERQRLNPVPEAAKQKYNSTPSKYWNDFYASNSNNFFRDRKWLPLEFPDLLAAAEAEAGEKVVVEIGCGAGNAVFPLLSSNRNPLLHLVACDYASKAVKVVQQNPLYLNPPIGKITASVWDLTSTESLPNGVTPGSVDIIVLIFVLSALNPSEWNAALSNIYTVVLNSCGQMLKPNGLVLLRDYGRHDLTQLRFKDHRLLDENFYIRGDGTRVYFFHIDDLARLFTGSSCHSDQVLVTESAEAESDDGCFPPVPQVQTPEETGVALDPYLPDSGTDPAPASEVTITLAGIPVRISHPLFAINQLGVDRRLLVNRKRQLKMYRVWMQGQFRKIERSGEKVGGEQ</sequence>
<dbReference type="CDD" id="cd02440">
    <property type="entry name" value="AdoMet_MTases"/>
    <property type="match status" value="1"/>
</dbReference>
<dbReference type="Pfam" id="PF08242">
    <property type="entry name" value="Methyltransf_12"/>
    <property type="match status" value="1"/>
</dbReference>
<protein>
    <recommendedName>
        <fullName evidence="4">tRNA N(3)-methylcytidine methyltransferase</fullName>
        <ecNumber evidence="4">2.1.1.-</ecNumber>
    </recommendedName>
</protein>
<reference evidence="6" key="1">
    <citation type="journal article" date="2020" name="Nat. Commun.">
        <title>Large-scale genome sequencing of mycorrhizal fungi provides insights into the early evolution of symbiotic traits.</title>
        <authorList>
            <person name="Miyauchi S."/>
            <person name="Kiss E."/>
            <person name="Kuo A."/>
            <person name="Drula E."/>
            <person name="Kohler A."/>
            <person name="Sanchez-Garcia M."/>
            <person name="Morin E."/>
            <person name="Andreopoulos B."/>
            <person name="Barry K.W."/>
            <person name="Bonito G."/>
            <person name="Buee M."/>
            <person name="Carver A."/>
            <person name="Chen C."/>
            <person name="Cichocki N."/>
            <person name="Clum A."/>
            <person name="Culley D."/>
            <person name="Crous P.W."/>
            <person name="Fauchery L."/>
            <person name="Girlanda M."/>
            <person name="Hayes R.D."/>
            <person name="Keri Z."/>
            <person name="LaButti K."/>
            <person name="Lipzen A."/>
            <person name="Lombard V."/>
            <person name="Magnuson J."/>
            <person name="Maillard F."/>
            <person name="Murat C."/>
            <person name="Nolan M."/>
            <person name="Ohm R.A."/>
            <person name="Pangilinan J."/>
            <person name="Pereira M.F."/>
            <person name="Perotto S."/>
            <person name="Peter M."/>
            <person name="Pfister S."/>
            <person name="Riley R."/>
            <person name="Sitrit Y."/>
            <person name="Stielow J.B."/>
            <person name="Szollosi G."/>
            <person name="Zifcakova L."/>
            <person name="Stursova M."/>
            <person name="Spatafora J.W."/>
            <person name="Tedersoo L."/>
            <person name="Vaario L.M."/>
            <person name="Yamada A."/>
            <person name="Yan M."/>
            <person name="Wang P."/>
            <person name="Xu J."/>
            <person name="Bruns T."/>
            <person name="Baldrian P."/>
            <person name="Vilgalys R."/>
            <person name="Dunand C."/>
            <person name="Henrissat B."/>
            <person name="Grigoriev I.V."/>
            <person name="Hibbett D."/>
            <person name="Nagy L.G."/>
            <person name="Martin F.M."/>
        </authorList>
    </citation>
    <scope>NUCLEOTIDE SEQUENCE</scope>
    <source>
        <strain evidence="6">UP504</strain>
    </source>
</reference>
<evidence type="ECO:0000256" key="2">
    <source>
        <dbReference type="ARBA" id="ARBA00022603"/>
    </source>
</evidence>
<keyword evidence="7" id="KW-1185">Reference proteome</keyword>
<dbReference type="InterPro" id="IPR026113">
    <property type="entry name" value="METTL2/6/8-like"/>
</dbReference>
<dbReference type="SUPFAM" id="SSF53335">
    <property type="entry name" value="S-adenosyl-L-methionine-dependent methyltransferases"/>
    <property type="match status" value="1"/>
</dbReference>
<evidence type="ECO:0000256" key="1">
    <source>
        <dbReference type="ARBA" id="ARBA00009725"/>
    </source>
</evidence>
<dbReference type="GO" id="GO:0052735">
    <property type="term" value="F:tRNA (cytidine-3-)-methyltransferase activity"/>
    <property type="evidence" value="ECO:0007669"/>
    <property type="project" value="TreeGrafter"/>
</dbReference>
<dbReference type="Proteomes" id="UP000886523">
    <property type="component" value="Unassembled WGS sequence"/>
</dbReference>
<dbReference type="PANTHER" id="PTHR22809">
    <property type="entry name" value="METHYLTRANSFERASE-RELATED"/>
    <property type="match status" value="1"/>
</dbReference>
<dbReference type="PIRSF" id="PIRSF037755">
    <property type="entry name" value="Mettl2_prd"/>
    <property type="match status" value="1"/>
</dbReference>
<keyword evidence="2 4" id="KW-0489">Methyltransferase</keyword>
<dbReference type="AlphaFoldDB" id="A0A9P6B6J9"/>
<dbReference type="Gene3D" id="3.40.50.150">
    <property type="entry name" value="Vaccinia Virus protein VP39"/>
    <property type="match status" value="1"/>
</dbReference>
<feature type="domain" description="Methyltransferase type 12" evidence="5">
    <location>
        <begin position="115"/>
        <end position="215"/>
    </location>
</feature>
<dbReference type="GO" id="GO:0032259">
    <property type="term" value="P:methylation"/>
    <property type="evidence" value="ECO:0007669"/>
    <property type="project" value="UniProtKB-KW"/>
</dbReference>
<evidence type="ECO:0000256" key="4">
    <source>
        <dbReference type="PIRNR" id="PIRNR037755"/>
    </source>
</evidence>
<dbReference type="InterPro" id="IPR029063">
    <property type="entry name" value="SAM-dependent_MTases_sf"/>
</dbReference>
<comment type="caution">
    <text evidence="6">The sequence shown here is derived from an EMBL/GenBank/DDBJ whole genome shotgun (WGS) entry which is preliminary data.</text>
</comment>
<dbReference type="EMBL" id="MU128929">
    <property type="protein sequence ID" value="KAF9517875.1"/>
    <property type="molecule type" value="Genomic_DNA"/>
</dbReference>
<dbReference type="EC" id="2.1.1.-" evidence="4"/>
<accession>A0A9P6B6J9</accession>
<dbReference type="InterPro" id="IPR013217">
    <property type="entry name" value="Methyltransf_12"/>
</dbReference>
<evidence type="ECO:0000259" key="5">
    <source>
        <dbReference type="Pfam" id="PF08242"/>
    </source>
</evidence>
<organism evidence="6 7">
    <name type="scientific">Hydnum rufescens UP504</name>
    <dbReference type="NCBI Taxonomy" id="1448309"/>
    <lineage>
        <taxon>Eukaryota</taxon>
        <taxon>Fungi</taxon>
        <taxon>Dikarya</taxon>
        <taxon>Basidiomycota</taxon>
        <taxon>Agaricomycotina</taxon>
        <taxon>Agaricomycetes</taxon>
        <taxon>Cantharellales</taxon>
        <taxon>Hydnaceae</taxon>
        <taxon>Hydnum</taxon>
    </lineage>
</organism>
<comment type="similarity">
    <text evidence="1 4">Belongs to the methyltransferase superfamily. METL family.</text>
</comment>
<evidence type="ECO:0000313" key="6">
    <source>
        <dbReference type="EMBL" id="KAF9517875.1"/>
    </source>
</evidence>
<gene>
    <name evidence="6" type="ORF">BS47DRAFT_1375551</name>
</gene>
<comment type="function">
    <text evidence="4">S-adenosyl-L-methionine-dependent methyltransferase.</text>
</comment>
<dbReference type="OrthoDB" id="417697at2759"/>
<evidence type="ECO:0000256" key="3">
    <source>
        <dbReference type="ARBA" id="ARBA00022679"/>
    </source>
</evidence>
<dbReference type="PANTHER" id="PTHR22809:SF11">
    <property type="entry name" value="TRNA N(3)-METHYLCYTIDINE METHYLTRANSFERASE METTL2"/>
    <property type="match status" value="1"/>
</dbReference>
<evidence type="ECO:0000313" key="7">
    <source>
        <dbReference type="Proteomes" id="UP000886523"/>
    </source>
</evidence>
<proteinExistence type="inferred from homology"/>
<keyword evidence="3 4" id="KW-0808">Transferase</keyword>
<name>A0A9P6B6J9_9AGAM</name>